<dbReference type="FunFam" id="1.10.340.70:FF:000004">
    <property type="entry name" value="Retrovirus-related Pol polyprotein from transposon 297-like Protein"/>
    <property type="match status" value="1"/>
</dbReference>
<evidence type="ECO:0000256" key="1">
    <source>
        <dbReference type="SAM" id="MobiDB-lite"/>
    </source>
</evidence>
<dbReference type="Proteomes" id="UP001209878">
    <property type="component" value="Unassembled WGS sequence"/>
</dbReference>
<dbReference type="Pfam" id="PF17919">
    <property type="entry name" value="RT_RNaseH_2"/>
    <property type="match status" value="1"/>
</dbReference>
<dbReference type="GO" id="GO:0015074">
    <property type="term" value="P:DNA integration"/>
    <property type="evidence" value="ECO:0007669"/>
    <property type="project" value="InterPro"/>
</dbReference>
<feature type="domain" description="Integrase catalytic" evidence="2">
    <location>
        <begin position="325"/>
        <end position="516"/>
    </location>
</feature>
<feature type="region of interest" description="Disordered" evidence="1">
    <location>
        <begin position="504"/>
        <end position="530"/>
    </location>
</feature>
<dbReference type="Gene3D" id="3.30.420.10">
    <property type="entry name" value="Ribonuclease H-like superfamily/Ribonuclease H"/>
    <property type="match status" value="1"/>
</dbReference>
<sequence length="587" mass="67246">MNQLVEGLAGKEVIHDDFLIVGCGTTDEDAEIDHDKNLREFLDRARERNLRLNAEKMKMTEVPYIGHLLTREGRHVDPKKVEAIEKIPEPDDAKAVQRLLGLVNYLAKFAPHLSDILEPLRRPMDKGTEWCWLNIHQQAFDRMKKALTSTPVLQYYDVKKPVCIQCDASDGGLGAGLLQDGLPVVYASRALTATERNYAQIKKELLAIVFACEKFDQYVYVREKVTMKGWPPPKSDSDLDVRAYYNVRHDLTVHNGLVLKDCRIVVPTSLRKNTIATVHRLHQGIQGCIRLAKDAVYWPLINQEITDYVSQSSVCNMRRPEQCKEPMVPHVVPGRPWAKDGVDLFELQGQHCLLLVDYFSNFFELMRLSSSTRTKCVIGAMRSQFKVVMSDNGPQFSCGEFREFAQKWDFEHVTSSPRYHQSNGQVERAIGTVKNIVKKAMEDGSDVQLALLNFRNTLPGQNTWTLGECTKKLSNRSYVVLVQGHTYRRNRRHLRLVYENLPLPDSEPREMRANPPPLEAGPMSRTTPRAETRMPMSELLPNEEPMPITGYTICRYMIHHHHVWTRHQCAEAHARTRKPPAYLADQQ</sequence>
<dbReference type="GO" id="GO:0003676">
    <property type="term" value="F:nucleic acid binding"/>
    <property type="evidence" value="ECO:0007669"/>
    <property type="project" value="InterPro"/>
</dbReference>
<dbReference type="InterPro" id="IPR041577">
    <property type="entry name" value="RT_RNaseH_2"/>
</dbReference>
<organism evidence="3 4">
    <name type="scientific">Ridgeia piscesae</name>
    <name type="common">Tubeworm</name>
    <dbReference type="NCBI Taxonomy" id="27915"/>
    <lineage>
        <taxon>Eukaryota</taxon>
        <taxon>Metazoa</taxon>
        <taxon>Spiralia</taxon>
        <taxon>Lophotrochozoa</taxon>
        <taxon>Annelida</taxon>
        <taxon>Polychaeta</taxon>
        <taxon>Sedentaria</taxon>
        <taxon>Canalipalpata</taxon>
        <taxon>Sabellida</taxon>
        <taxon>Siboglinidae</taxon>
        <taxon>Ridgeia</taxon>
    </lineage>
</organism>
<dbReference type="SUPFAM" id="SSF53098">
    <property type="entry name" value="Ribonuclease H-like"/>
    <property type="match status" value="1"/>
</dbReference>
<evidence type="ECO:0000313" key="3">
    <source>
        <dbReference type="EMBL" id="KAK2184104.1"/>
    </source>
</evidence>
<dbReference type="PROSITE" id="PS50994">
    <property type="entry name" value="INTEGRASE"/>
    <property type="match status" value="1"/>
</dbReference>
<dbReference type="PANTHER" id="PTHR37984:SF8">
    <property type="entry name" value="CCHC-TYPE DOMAIN-CONTAINING PROTEIN"/>
    <property type="match status" value="1"/>
</dbReference>
<dbReference type="Gene3D" id="1.10.340.70">
    <property type="match status" value="1"/>
</dbReference>
<name>A0AAD9NX74_RIDPI</name>
<dbReference type="FunFam" id="3.30.70.270:FF:000026">
    <property type="entry name" value="Transposon Ty3-G Gag-Pol polyprotein"/>
    <property type="match status" value="1"/>
</dbReference>
<proteinExistence type="predicted"/>
<evidence type="ECO:0000259" key="2">
    <source>
        <dbReference type="PROSITE" id="PS50994"/>
    </source>
</evidence>
<dbReference type="PANTHER" id="PTHR37984">
    <property type="entry name" value="PROTEIN CBG26694"/>
    <property type="match status" value="1"/>
</dbReference>
<dbReference type="InterPro" id="IPR041588">
    <property type="entry name" value="Integrase_H2C2"/>
</dbReference>
<accession>A0AAD9NX74</accession>
<dbReference type="SUPFAM" id="SSF56672">
    <property type="entry name" value="DNA/RNA polymerases"/>
    <property type="match status" value="1"/>
</dbReference>
<reference evidence="3" key="1">
    <citation type="journal article" date="2023" name="Mol. Biol. Evol.">
        <title>Third-Generation Sequencing Reveals the Adaptive Role of the Epigenome in Three Deep-Sea Polychaetes.</title>
        <authorList>
            <person name="Perez M."/>
            <person name="Aroh O."/>
            <person name="Sun Y."/>
            <person name="Lan Y."/>
            <person name="Juniper S.K."/>
            <person name="Young C.R."/>
            <person name="Angers B."/>
            <person name="Qian P.Y."/>
        </authorList>
    </citation>
    <scope>NUCLEOTIDE SEQUENCE</scope>
    <source>
        <strain evidence="3">R07B-5</strain>
    </source>
</reference>
<gene>
    <name evidence="3" type="ORF">NP493_283g06029</name>
</gene>
<dbReference type="InterPro" id="IPR001584">
    <property type="entry name" value="Integrase_cat-core"/>
</dbReference>
<dbReference type="InterPro" id="IPR012337">
    <property type="entry name" value="RNaseH-like_sf"/>
</dbReference>
<dbReference type="Pfam" id="PF17921">
    <property type="entry name" value="Integrase_H2C2"/>
    <property type="match status" value="1"/>
</dbReference>
<dbReference type="EMBL" id="JAODUO010000283">
    <property type="protein sequence ID" value="KAK2184104.1"/>
    <property type="molecule type" value="Genomic_DNA"/>
</dbReference>
<dbReference type="AlphaFoldDB" id="A0AAD9NX74"/>
<comment type="caution">
    <text evidence="3">The sequence shown here is derived from an EMBL/GenBank/DDBJ whole genome shotgun (WGS) entry which is preliminary data.</text>
</comment>
<evidence type="ECO:0000313" key="4">
    <source>
        <dbReference type="Proteomes" id="UP001209878"/>
    </source>
</evidence>
<dbReference type="InterPro" id="IPR043128">
    <property type="entry name" value="Rev_trsase/Diguanyl_cyclase"/>
</dbReference>
<keyword evidence="4" id="KW-1185">Reference proteome</keyword>
<protein>
    <recommendedName>
        <fullName evidence="2">Integrase catalytic domain-containing protein</fullName>
    </recommendedName>
</protein>
<dbReference type="InterPro" id="IPR036397">
    <property type="entry name" value="RNaseH_sf"/>
</dbReference>
<dbReference type="InterPro" id="IPR050951">
    <property type="entry name" value="Retrovirus_Pol_polyprotein"/>
</dbReference>
<dbReference type="InterPro" id="IPR043502">
    <property type="entry name" value="DNA/RNA_pol_sf"/>
</dbReference>
<dbReference type="Gene3D" id="3.30.70.270">
    <property type="match status" value="2"/>
</dbReference>